<dbReference type="GO" id="GO:1901137">
    <property type="term" value="P:carbohydrate derivative biosynthetic process"/>
    <property type="evidence" value="ECO:0007669"/>
    <property type="project" value="UniProtKB-ARBA"/>
</dbReference>
<keyword evidence="1" id="KW-0328">Glycosyltransferase</keyword>
<dbReference type="GO" id="GO:0016757">
    <property type="term" value="F:glycosyltransferase activity"/>
    <property type="evidence" value="ECO:0007669"/>
    <property type="project" value="UniProtKB-KW"/>
</dbReference>
<dbReference type="Proteomes" id="UP000018291">
    <property type="component" value="Unassembled WGS sequence"/>
</dbReference>
<dbReference type="PANTHER" id="PTHR45947">
    <property type="entry name" value="SULFOQUINOVOSYL TRANSFERASE SQD2"/>
    <property type="match status" value="1"/>
</dbReference>
<dbReference type="InterPro" id="IPR050194">
    <property type="entry name" value="Glycosyltransferase_grp1"/>
</dbReference>
<dbReference type="InterPro" id="IPR001296">
    <property type="entry name" value="Glyco_trans_1"/>
</dbReference>
<name>R4Z1V0_9ACTN</name>
<reference evidence="5 6" key="1">
    <citation type="journal article" date="2013" name="ISME J.">
        <title>Metabolic model for the filamentous 'Candidatus Microthrix parvicella' based on genomic and metagenomic analyses.</title>
        <authorList>
            <person name="Jon McIlroy S."/>
            <person name="Kristiansen R."/>
            <person name="Albertsen M."/>
            <person name="Michael Karst S."/>
            <person name="Rossetti S."/>
            <person name="Lund Nielsen J."/>
            <person name="Tandoi V."/>
            <person name="James Seviour R."/>
            <person name="Nielsen P.H."/>
        </authorList>
    </citation>
    <scope>NUCLEOTIDE SEQUENCE [LARGE SCALE GENOMIC DNA]</scope>
    <source>
        <strain evidence="5 6">RN1</strain>
    </source>
</reference>
<dbReference type="PANTHER" id="PTHR45947:SF3">
    <property type="entry name" value="SULFOQUINOVOSYL TRANSFERASE SQD2"/>
    <property type="match status" value="1"/>
</dbReference>
<dbReference type="STRING" id="1229780.BN381_50026"/>
<dbReference type="Pfam" id="PF13477">
    <property type="entry name" value="Glyco_trans_4_2"/>
    <property type="match status" value="1"/>
</dbReference>
<organism evidence="5 6">
    <name type="scientific">Candidatus Neomicrothrix parvicella RN1</name>
    <dbReference type="NCBI Taxonomy" id="1229780"/>
    <lineage>
        <taxon>Bacteria</taxon>
        <taxon>Bacillati</taxon>
        <taxon>Actinomycetota</taxon>
        <taxon>Acidimicrobiia</taxon>
        <taxon>Acidimicrobiales</taxon>
        <taxon>Microthrixaceae</taxon>
        <taxon>Candidatus Neomicrothrix</taxon>
    </lineage>
</organism>
<keyword evidence="6" id="KW-1185">Reference proteome</keyword>
<dbReference type="Pfam" id="PF00534">
    <property type="entry name" value="Glycos_transf_1"/>
    <property type="match status" value="1"/>
</dbReference>
<accession>R4Z1V0</accession>
<protein>
    <submittedName>
        <fullName evidence="5">Putative glycosyltransferase</fullName>
    </submittedName>
</protein>
<proteinExistence type="predicted"/>
<dbReference type="InterPro" id="IPR028098">
    <property type="entry name" value="Glyco_trans_4-like_N"/>
</dbReference>
<evidence type="ECO:0000259" key="4">
    <source>
        <dbReference type="Pfam" id="PF13477"/>
    </source>
</evidence>
<dbReference type="HOGENOM" id="CLU_009583_8_1_11"/>
<feature type="domain" description="Glycosyltransferase subfamily 4-like N-terminal" evidence="4">
    <location>
        <begin position="26"/>
        <end position="139"/>
    </location>
</feature>
<dbReference type="eggNOG" id="COG0438">
    <property type="taxonomic scope" value="Bacteria"/>
</dbReference>
<dbReference type="CDD" id="cd03808">
    <property type="entry name" value="GT4_CapM-like"/>
    <property type="match status" value="1"/>
</dbReference>
<dbReference type="AlphaFoldDB" id="R4Z1V0"/>
<evidence type="ECO:0000256" key="1">
    <source>
        <dbReference type="ARBA" id="ARBA00022676"/>
    </source>
</evidence>
<comment type="caution">
    <text evidence="5">The sequence shown here is derived from an EMBL/GenBank/DDBJ whole genome shotgun (WGS) entry which is preliminary data.</text>
</comment>
<dbReference type="Gene3D" id="3.40.50.2000">
    <property type="entry name" value="Glycogen Phosphorylase B"/>
    <property type="match status" value="2"/>
</dbReference>
<feature type="domain" description="Glycosyl transferase family 1" evidence="3">
    <location>
        <begin position="192"/>
        <end position="360"/>
    </location>
</feature>
<keyword evidence="2 5" id="KW-0808">Transferase</keyword>
<evidence type="ECO:0000313" key="6">
    <source>
        <dbReference type="Proteomes" id="UP000018291"/>
    </source>
</evidence>
<dbReference type="OrthoDB" id="6286688at2"/>
<sequence length="389" mass="42343">MSRAGAPMVLHVTTTDISLELLLGPQLEAFASAGWDVIGASALGEHVAALEARGIRHVSVEHLTRSMDPRADLRAARELYRLFKRLEPDVVHTHNPKPGWLGRPAARAARVPAVVNTVHGLYAQPTDGLAMRSVVRVLERGAATCSHAELIQNPEDTATLARWGVPERRLFNLGNGIDLGRFDRREAMAGERRELRAEWGVSDKTPVVVTVGRLVAEKGFRELFEAHRRLRRSGSNHELVVVGPTEAGKADGLTEAEVAEATADGVRLVGFSDRPERYYAAGDVFVLASHREGFPRAAMEASAMGLPVIATDIRGCRQVVDDGVTGLLVPVNDAAALEAALRTLLDDPVRRGVMGAAAAQRARDRFDQQNQIDLTLETYRRLLPKRAPS</sequence>
<dbReference type="SUPFAM" id="SSF53756">
    <property type="entry name" value="UDP-Glycosyltransferase/glycogen phosphorylase"/>
    <property type="match status" value="1"/>
</dbReference>
<dbReference type="EMBL" id="CANL01000045">
    <property type="protein sequence ID" value="CCM64884.1"/>
    <property type="molecule type" value="Genomic_DNA"/>
</dbReference>
<evidence type="ECO:0000313" key="5">
    <source>
        <dbReference type="EMBL" id="CCM64884.1"/>
    </source>
</evidence>
<evidence type="ECO:0000259" key="3">
    <source>
        <dbReference type="Pfam" id="PF00534"/>
    </source>
</evidence>
<gene>
    <name evidence="5" type="ORF">BN381_50026</name>
</gene>
<evidence type="ECO:0000256" key="2">
    <source>
        <dbReference type="ARBA" id="ARBA00022679"/>
    </source>
</evidence>